<reference evidence="1 2" key="1">
    <citation type="journal article" date="2018" name="Mol. Plant">
        <title>The genome of Artemisia annua provides insight into the evolution of Asteraceae family and artemisinin biosynthesis.</title>
        <authorList>
            <person name="Shen Q."/>
            <person name="Zhang L."/>
            <person name="Liao Z."/>
            <person name="Wang S."/>
            <person name="Yan T."/>
            <person name="Shi P."/>
            <person name="Liu M."/>
            <person name="Fu X."/>
            <person name="Pan Q."/>
            <person name="Wang Y."/>
            <person name="Lv Z."/>
            <person name="Lu X."/>
            <person name="Zhang F."/>
            <person name="Jiang W."/>
            <person name="Ma Y."/>
            <person name="Chen M."/>
            <person name="Hao X."/>
            <person name="Li L."/>
            <person name="Tang Y."/>
            <person name="Lv G."/>
            <person name="Zhou Y."/>
            <person name="Sun X."/>
            <person name="Brodelius P.E."/>
            <person name="Rose J.K.C."/>
            <person name="Tang K."/>
        </authorList>
    </citation>
    <scope>NUCLEOTIDE SEQUENCE [LARGE SCALE GENOMIC DNA]</scope>
    <source>
        <strain evidence="2">cv. Huhao1</strain>
        <tissue evidence="1">Leaf</tissue>
    </source>
</reference>
<organism evidence="1 2">
    <name type="scientific">Artemisia annua</name>
    <name type="common">Sweet wormwood</name>
    <dbReference type="NCBI Taxonomy" id="35608"/>
    <lineage>
        <taxon>Eukaryota</taxon>
        <taxon>Viridiplantae</taxon>
        <taxon>Streptophyta</taxon>
        <taxon>Embryophyta</taxon>
        <taxon>Tracheophyta</taxon>
        <taxon>Spermatophyta</taxon>
        <taxon>Magnoliopsida</taxon>
        <taxon>eudicotyledons</taxon>
        <taxon>Gunneridae</taxon>
        <taxon>Pentapetalae</taxon>
        <taxon>asterids</taxon>
        <taxon>campanulids</taxon>
        <taxon>Asterales</taxon>
        <taxon>Asteraceae</taxon>
        <taxon>Asteroideae</taxon>
        <taxon>Anthemideae</taxon>
        <taxon>Artemisiinae</taxon>
        <taxon>Artemisia</taxon>
    </lineage>
</organism>
<protein>
    <submittedName>
        <fullName evidence="1">TO45-2</fullName>
    </submittedName>
</protein>
<dbReference type="AlphaFoldDB" id="A0A2U1KNF5"/>
<gene>
    <name evidence="1" type="ORF">CTI12_AA581150</name>
</gene>
<comment type="caution">
    <text evidence="1">The sequence shown here is derived from an EMBL/GenBank/DDBJ whole genome shotgun (WGS) entry which is preliminary data.</text>
</comment>
<evidence type="ECO:0000313" key="1">
    <source>
        <dbReference type="EMBL" id="PWA38306.1"/>
    </source>
</evidence>
<dbReference type="Proteomes" id="UP000245207">
    <property type="component" value="Unassembled WGS sequence"/>
</dbReference>
<name>A0A2U1KNF5_ARTAN</name>
<sequence>MTIMEIKWEALPGDNKNEEIVATNEKHPDQPIVVGKHLSPQVKNQLVQLLANSLDIFAWTPDDMTRVPREFVEHILGLNQYAPPVVQKRMSISLGMSNSMTTQVRDLIQAGILALYLYL</sequence>
<dbReference type="OrthoDB" id="1735624at2759"/>
<proteinExistence type="predicted"/>
<keyword evidence="2" id="KW-1185">Reference proteome</keyword>
<accession>A0A2U1KNF5</accession>
<evidence type="ECO:0000313" key="2">
    <source>
        <dbReference type="Proteomes" id="UP000245207"/>
    </source>
</evidence>
<dbReference type="EMBL" id="PKPP01015773">
    <property type="protein sequence ID" value="PWA38306.1"/>
    <property type="molecule type" value="Genomic_DNA"/>
</dbReference>